<keyword evidence="6" id="KW-1185">Reference proteome</keyword>
<feature type="domain" description="HTH araC/xylS-type" evidence="4">
    <location>
        <begin position="192"/>
        <end position="290"/>
    </location>
</feature>
<dbReference type="SMART" id="SM00342">
    <property type="entry name" value="HTH_ARAC"/>
    <property type="match status" value="1"/>
</dbReference>
<dbReference type="PANTHER" id="PTHR46796:SF6">
    <property type="entry name" value="ARAC SUBFAMILY"/>
    <property type="match status" value="1"/>
</dbReference>
<dbReference type="InterPro" id="IPR050204">
    <property type="entry name" value="AraC_XylS_family_regulators"/>
</dbReference>
<evidence type="ECO:0000313" key="5">
    <source>
        <dbReference type="EMBL" id="GGX53889.1"/>
    </source>
</evidence>
<evidence type="ECO:0000259" key="4">
    <source>
        <dbReference type="PROSITE" id="PS01124"/>
    </source>
</evidence>
<sequence length="295" mass="33982">MTPTPLDQYPRMTTTRARLVAATQLGDGMALARWDNERDDIRDMRSDHHTLSVYLNGAGNCSRRLGDTTIASHPNTRLCLMPATVTSNWQVHGPITLLHLYFTDAHLRRQVEQVWDKDGRHINLDELDFADDPLLVPLFQTTLSQCDWQDPLDRLTVDSAVQTALLHTLRNYTQRDLPRLRPRGGLAPWQLKRVVDCIEHHLDQPLTLADLARQVDLSDYHFARMFKQSTGQAPHRYVMQRRLSRAREWLTNSSLSMTEIALRCGFSSASHFSNRFRAEMGRSPSTYRRARDIQP</sequence>
<reference evidence="5" key="2">
    <citation type="submission" date="2020-09" db="EMBL/GenBank/DDBJ databases">
        <authorList>
            <person name="Sun Q."/>
            <person name="Kim S."/>
        </authorList>
    </citation>
    <scope>NUCLEOTIDE SEQUENCE</scope>
    <source>
        <strain evidence="5">KCTC 22169</strain>
    </source>
</reference>
<evidence type="ECO:0000256" key="1">
    <source>
        <dbReference type="ARBA" id="ARBA00023015"/>
    </source>
</evidence>
<dbReference type="GO" id="GO:0003700">
    <property type="term" value="F:DNA-binding transcription factor activity"/>
    <property type="evidence" value="ECO:0007669"/>
    <property type="project" value="InterPro"/>
</dbReference>
<keyword evidence="1" id="KW-0805">Transcription regulation</keyword>
<accession>A0A918NAL2</accession>
<dbReference type="PRINTS" id="PR00032">
    <property type="entry name" value="HTHARAC"/>
</dbReference>
<dbReference type="InterPro" id="IPR020449">
    <property type="entry name" value="Tscrpt_reg_AraC-type_HTH"/>
</dbReference>
<reference evidence="5" key="1">
    <citation type="journal article" date="2014" name="Int. J. Syst. Evol. Microbiol.">
        <title>Complete genome sequence of Corynebacterium casei LMG S-19264T (=DSM 44701T), isolated from a smear-ripened cheese.</title>
        <authorList>
            <consortium name="US DOE Joint Genome Institute (JGI-PGF)"/>
            <person name="Walter F."/>
            <person name="Albersmeier A."/>
            <person name="Kalinowski J."/>
            <person name="Ruckert C."/>
        </authorList>
    </citation>
    <scope>NUCLEOTIDE SEQUENCE</scope>
    <source>
        <strain evidence="5">KCTC 22169</strain>
    </source>
</reference>
<dbReference type="InterPro" id="IPR018062">
    <property type="entry name" value="HTH_AraC-typ_CS"/>
</dbReference>
<protein>
    <submittedName>
        <fullName evidence="5">AraC family transcriptional regulator</fullName>
    </submittedName>
</protein>
<keyword evidence="3" id="KW-0804">Transcription</keyword>
<dbReference type="Gene3D" id="1.10.10.60">
    <property type="entry name" value="Homeodomain-like"/>
    <property type="match status" value="2"/>
</dbReference>
<evidence type="ECO:0000256" key="3">
    <source>
        <dbReference type="ARBA" id="ARBA00023163"/>
    </source>
</evidence>
<dbReference type="Pfam" id="PF12833">
    <property type="entry name" value="HTH_18"/>
    <property type="match status" value="1"/>
</dbReference>
<dbReference type="PANTHER" id="PTHR46796">
    <property type="entry name" value="HTH-TYPE TRANSCRIPTIONAL ACTIVATOR RHAS-RELATED"/>
    <property type="match status" value="1"/>
</dbReference>
<name>A0A918NAL2_9GAMM</name>
<keyword evidence="2" id="KW-0238">DNA-binding</keyword>
<dbReference type="RefSeq" id="WP_229805317.1">
    <property type="nucleotide sequence ID" value="NZ_BMXR01000005.1"/>
</dbReference>
<dbReference type="PROSITE" id="PS01124">
    <property type="entry name" value="HTH_ARAC_FAMILY_2"/>
    <property type="match status" value="1"/>
</dbReference>
<gene>
    <name evidence="5" type="ORF">GCM10007392_21500</name>
</gene>
<dbReference type="PROSITE" id="PS00041">
    <property type="entry name" value="HTH_ARAC_FAMILY_1"/>
    <property type="match status" value="1"/>
</dbReference>
<evidence type="ECO:0000313" key="6">
    <source>
        <dbReference type="Proteomes" id="UP000626148"/>
    </source>
</evidence>
<dbReference type="EMBL" id="BMXR01000005">
    <property type="protein sequence ID" value="GGX53889.1"/>
    <property type="molecule type" value="Genomic_DNA"/>
</dbReference>
<evidence type="ECO:0000256" key="2">
    <source>
        <dbReference type="ARBA" id="ARBA00023125"/>
    </source>
</evidence>
<dbReference type="SUPFAM" id="SSF46689">
    <property type="entry name" value="Homeodomain-like"/>
    <property type="match status" value="2"/>
</dbReference>
<dbReference type="InterPro" id="IPR009057">
    <property type="entry name" value="Homeodomain-like_sf"/>
</dbReference>
<proteinExistence type="predicted"/>
<dbReference type="GO" id="GO:0043565">
    <property type="term" value="F:sequence-specific DNA binding"/>
    <property type="evidence" value="ECO:0007669"/>
    <property type="project" value="InterPro"/>
</dbReference>
<dbReference type="InterPro" id="IPR018060">
    <property type="entry name" value="HTH_AraC"/>
</dbReference>
<organism evidence="5 6">
    <name type="scientific">Saccharospirillum salsuginis</name>
    <dbReference type="NCBI Taxonomy" id="418750"/>
    <lineage>
        <taxon>Bacteria</taxon>
        <taxon>Pseudomonadati</taxon>
        <taxon>Pseudomonadota</taxon>
        <taxon>Gammaproteobacteria</taxon>
        <taxon>Oceanospirillales</taxon>
        <taxon>Saccharospirillaceae</taxon>
        <taxon>Saccharospirillum</taxon>
    </lineage>
</organism>
<comment type="caution">
    <text evidence="5">The sequence shown here is derived from an EMBL/GenBank/DDBJ whole genome shotgun (WGS) entry which is preliminary data.</text>
</comment>
<dbReference type="Proteomes" id="UP000626148">
    <property type="component" value="Unassembled WGS sequence"/>
</dbReference>
<dbReference type="AlphaFoldDB" id="A0A918NAL2"/>